<reference evidence="1 2" key="1">
    <citation type="journal article" date="2013" name="Nature">
        <title>The genomes of four tapeworm species reveal adaptations to parasitism.</title>
        <authorList>
            <person name="Tsai I.J."/>
            <person name="Zarowiecki M."/>
            <person name="Holroyd N."/>
            <person name="Garciarrubio A."/>
            <person name="Sanchez-Flores A."/>
            <person name="Brooks K.L."/>
            <person name="Tracey A."/>
            <person name="Bobes R.J."/>
            <person name="Fragoso G."/>
            <person name="Sciutto E."/>
            <person name="Aslett M."/>
            <person name="Beasley H."/>
            <person name="Bennett H.M."/>
            <person name="Cai J."/>
            <person name="Camicia F."/>
            <person name="Clark R."/>
            <person name="Cucher M."/>
            <person name="De Silva N."/>
            <person name="Day T.A."/>
            <person name="Deplazes P."/>
            <person name="Estrada K."/>
            <person name="Fernandez C."/>
            <person name="Holland P.W."/>
            <person name="Hou J."/>
            <person name="Hu S."/>
            <person name="Huckvale T."/>
            <person name="Hung S.S."/>
            <person name="Kamenetzky L."/>
            <person name="Keane J.A."/>
            <person name="Kiss F."/>
            <person name="Koziol U."/>
            <person name="Lambert O."/>
            <person name="Liu K."/>
            <person name="Luo X."/>
            <person name="Luo Y."/>
            <person name="Macchiaroli N."/>
            <person name="Nichol S."/>
            <person name="Paps J."/>
            <person name="Parkinson J."/>
            <person name="Pouchkina-Stantcheva N."/>
            <person name="Riddiford N."/>
            <person name="Rosenzvit M."/>
            <person name="Salinas G."/>
            <person name="Wasmuth J.D."/>
            <person name="Zamanian M."/>
            <person name="Zheng Y."/>
            <person name="Cai X."/>
            <person name="Soberon X."/>
            <person name="Olson P.D."/>
            <person name="Laclette J.P."/>
            <person name="Brehm K."/>
            <person name="Berriman M."/>
            <person name="Garciarrubio A."/>
            <person name="Bobes R.J."/>
            <person name="Fragoso G."/>
            <person name="Sanchez-Flores A."/>
            <person name="Estrada K."/>
            <person name="Cevallos M.A."/>
            <person name="Morett E."/>
            <person name="Gonzalez V."/>
            <person name="Portillo T."/>
            <person name="Ochoa-Leyva A."/>
            <person name="Jose M.V."/>
            <person name="Sciutto E."/>
            <person name="Landa A."/>
            <person name="Jimenez L."/>
            <person name="Valdes V."/>
            <person name="Carrero J.C."/>
            <person name="Larralde C."/>
            <person name="Morales-Montor J."/>
            <person name="Limon-Lason J."/>
            <person name="Soberon X."/>
            <person name="Laclette J.P."/>
        </authorList>
    </citation>
    <scope>NUCLEOTIDE SEQUENCE [LARGE SCALE GENOMIC DNA]</scope>
</reference>
<dbReference type="AlphaFoldDB" id="A0A068WUK0"/>
<evidence type="ECO:0000313" key="1">
    <source>
        <dbReference type="EMBL" id="CDS23811.1"/>
    </source>
</evidence>
<evidence type="ECO:0000313" key="3">
    <source>
        <dbReference type="WBParaSite" id="EgrG_000413800"/>
    </source>
</evidence>
<reference evidence="3" key="3">
    <citation type="submission" date="2020-10" db="UniProtKB">
        <authorList>
            <consortium name="WormBaseParasite"/>
        </authorList>
    </citation>
    <scope>IDENTIFICATION</scope>
</reference>
<reference evidence="1" key="2">
    <citation type="submission" date="2014-06" db="EMBL/GenBank/DDBJ databases">
        <authorList>
            <person name="Aslett M."/>
        </authorList>
    </citation>
    <scope>NUCLEOTIDE SEQUENCE</scope>
</reference>
<dbReference type="EMBL" id="LK028594">
    <property type="protein sequence ID" value="CDS23811.1"/>
    <property type="molecule type" value="Genomic_DNA"/>
</dbReference>
<proteinExistence type="predicted"/>
<name>A0A068WUK0_ECHGR</name>
<gene>
    <name evidence="1" type="ORF">EgrG_000413800</name>
</gene>
<evidence type="ECO:0000313" key="2">
    <source>
        <dbReference type="Proteomes" id="UP000492820"/>
    </source>
</evidence>
<accession>A0A068WUK0</accession>
<protein>
    <submittedName>
        <fullName evidence="1 3">Expressed protein</fullName>
    </submittedName>
</protein>
<dbReference type="Proteomes" id="UP000492820">
    <property type="component" value="Unassembled WGS sequence"/>
</dbReference>
<organism evidence="1">
    <name type="scientific">Echinococcus granulosus</name>
    <name type="common">Hydatid tapeworm</name>
    <dbReference type="NCBI Taxonomy" id="6210"/>
    <lineage>
        <taxon>Eukaryota</taxon>
        <taxon>Metazoa</taxon>
        <taxon>Spiralia</taxon>
        <taxon>Lophotrochozoa</taxon>
        <taxon>Platyhelminthes</taxon>
        <taxon>Cestoda</taxon>
        <taxon>Eucestoda</taxon>
        <taxon>Cyclophyllidea</taxon>
        <taxon>Taeniidae</taxon>
        <taxon>Echinococcus</taxon>
        <taxon>Echinococcus granulosus group</taxon>
    </lineage>
</organism>
<dbReference type="OrthoDB" id="6265759at2759"/>
<dbReference type="WBParaSite" id="EgrG_000413800">
    <property type="protein sequence ID" value="EgrG_000413800"/>
    <property type="gene ID" value="EgrG_000413800"/>
</dbReference>
<sequence>MQGVVTPCETSEHSVSVLDSEAELPFHHLIVLDAVKRHFGFCDICCVRLADQRDLIAVAKTDETTLDIFIPCNAPAAPSSISWTTEHLVERLLPPPSSHRPLTAAISRHLRRQIDEGSIRFHLVFLDADCRPLFVTAQRGFMDAVEFDTVMSKRRQTRISPRPSSSSAVRSGQPFPTVGVFDCPDPGVSTDSDDSYIGPLQDILFHKFDTFSDVQSFLLLNEISVFSFALLDLSSDGFENSDLEFQRTIASWPQALFLGNSQFSLIEGTSGQLGSCATYVLLVKVADNMRRSAHLLSLNRYGTAFKCLSEFYFAEFFLDVERFLWGITSLVFQQHSLPRNYQLTLTTALFVPDCKSFAEQIYLLIFLAFAYPLFGATPSFISHLQIGDVSANLFWHEIVRLVLQRNSRLSFLSFRTKNTVLCEIELLIHQFHLSRVWQGYDCHPLDVFLRDISDLNDPLVVGILRTCLLPYIHGDADIIKLLPVYRLIDIMLSTSVCGAFADYHPRVVVAMLEDCNLVENALRFCGHLHTLLGESQLEGWVSRVFPLYQHCSEQLGIFGTSLRTKWRFDWRDVSYLLERLERQSLDIGDSGGAGSSRVPRLTQVACRVFRYTMRQYLDGLPPPRPSFTAQIESLKGIPPAVKRIILFKAEDS</sequence>